<keyword evidence="8" id="KW-1185">Reference proteome</keyword>
<keyword evidence="5" id="KW-0812">Transmembrane</keyword>
<feature type="transmembrane region" description="Helical" evidence="5">
    <location>
        <begin position="44"/>
        <end position="62"/>
    </location>
</feature>
<proteinExistence type="predicted"/>
<dbReference type="PANTHER" id="PTHR34220:SF7">
    <property type="entry name" value="SENSOR HISTIDINE KINASE YPDA"/>
    <property type="match status" value="1"/>
</dbReference>
<reference evidence="7" key="1">
    <citation type="journal article" date="2022" name="Cell">
        <title>Design, construction, and in vivo augmentation of a complex gut microbiome.</title>
        <authorList>
            <person name="Cheng A.G."/>
            <person name="Ho P.Y."/>
            <person name="Aranda-Diaz A."/>
            <person name="Jain S."/>
            <person name="Yu F.B."/>
            <person name="Meng X."/>
            <person name="Wang M."/>
            <person name="Iakiviak M."/>
            <person name="Nagashima K."/>
            <person name="Zhao A."/>
            <person name="Murugkar P."/>
            <person name="Patil A."/>
            <person name="Atabakhsh K."/>
            <person name="Weakley A."/>
            <person name="Yan J."/>
            <person name="Brumbaugh A.R."/>
            <person name="Higginbottom S."/>
            <person name="Dimas A."/>
            <person name="Shiver A.L."/>
            <person name="Deutschbauer A."/>
            <person name="Neff N."/>
            <person name="Sonnenburg J.L."/>
            <person name="Huang K.C."/>
            <person name="Fischbach M.A."/>
        </authorList>
    </citation>
    <scope>NUCLEOTIDE SEQUENCE</scope>
    <source>
        <strain evidence="7">DSM 19829</strain>
    </source>
</reference>
<dbReference type="SUPFAM" id="SSF55874">
    <property type="entry name" value="ATPase domain of HSP90 chaperone/DNA topoisomerase II/histidine kinase"/>
    <property type="match status" value="1"/>
</dbReference>
<dbReference type="EMBL" id="CP102290">
    <property type="protein sequence ID" value="UWP57926.1"/>
    <property type="molecule type" value="Genomic_DNA"/>
</dbReference>
<dbReference type="GO" id="GO:0016301">
    <property type="term" value="F:kinase activity"/>
    <property type="evidence" value="ECO:0007669"/>
    <property type="project" value="UniProtKB-KW"/>
</dbReference>
<keyword evidence="4" id="KW-0902">Two-component regulatory system</keyword>
<gene>
    <name evidence="7" type="ORF">NQ502_10995</name>
</gene>
<evidence type="ECO:0000259" key="6">
    <source>
        <dbReference type="PROSITE" id="PS50109"/>
    </source>
</evidence>
<dbReference type="InterPro" id="IPR003594">
    <property type="entry name" value="HATPase_dom"/>
</dbReference>
<dbReference type="InterPro" id="IPR005467">
    <property type="entry name" value="His_kinase_dom"/>
</dbReference>
<comment type="catalytic activity">
    <reaction evidence="1">
        <text>ATP + protein L-histidine = ADP + protein N-phospho-L-histidine.</text>
        <dbReference type="EC" id="2.7.13.3"/>
    </reaction>
</comment>
<evidence type="ECO:0000313" key="8">
    <source>
        <dbReference type="Proteomes" id="UP001060164"/>
    </source>
</evidence>
<keyword evidence="3 7" id="KW-0808">Transferase</keyword>
<dbReference type="Pfam" id="PF06580">
    <property type="entry name" value="His_kinase"/>
    <property type="match status" value="1"/>
</dbReference>
<dbReference type="Gene3D" id="3.30.565.10">
    <property type="entry name" value="Histidine kinase-like ATPase, C-terminal domain"/>
    <property type="match status" value="1"/>
</dbReference>
<keyword evidence="5" id="KW-1133">Transmembrane helix</keyword>
<feature type="domain" description="Histidine kinase" evidence="6">
    <location>
        <begin position="227"/>
        <end position="342"/>
    </location>
</feature>
<dbReference type="InterPro" id="IPR036890">
    <property type="entry name" value="HATPase_C_sf"/>
</dbReference>
<dbReference type="PRINTS" id="PR00344">
    <property type="entry name" value="BCTRLSENSOR"/>
</dbReference>
<keyword evidence="5" id="KW-0472">Membrane</keyword>
<feature type="transmembrane region" description="Helical" evidence="5">
    <location>
        <begin position="14"/>
        <end position="38"/>
    </location>
</feature>
<evidence type="ECO:0000313" key="7">
    <source>
        <dbReference type="EMBL" id="UWP57926.1"/>
    </source>
</evidence>
<sequence>MKAESKLLLKIKDIAAAVIAVLLLGAQICVTVICMYRQVLGNVGFYYLASCLGVIGVFVYMIRKWVIPVLKMNRILSCAKESEDIEMLINELDKSTQMQYPDRLFAGITELINREQKAQILSTEATIHALQSQINPHFLYNTLETIRSKAILQGNEEIAKMNEALATLFRYNISRPGEMATLADEMENVESYLIIQQYRFRDKFKAVKIFDETDGYLMSYMMPILTIQPIVENAIHHGLENKVGQGEIMIRVFTTQDRLIIIISDDGVGIPEDQLKGMRKKLDGTNGISDIAVKQKKPHKAGIALQNVHQRIKFYYGEEYGLEITSTEGCGTTVEIHLPKIYDFKEGI</sequence>
<keyword evidence="3 7" id="KW-0418">Kinase</keyword>
<dbReference type="PROSITE" id="PS50109">
    <property type="entry name" value="HIS_KIN"/>
    <property type="match status" value="1"/>
</dbReference>
<dbReference type="InterPro" id="IPR004358">
    <property type="entry name" value="Sig_transdc_His_kin-like_C"/>
</dbReference>
<dbReference type="InterPro" id="IPR050640">
    <property type="entry name" value="Bact_2-comp_sensor_kinase"/>
</dbReference>
<organism evidence="7 8">
    <name type="scientific">Ruminococcus gauvreauii</name>
    <dbReference type="NCBI Taxonomy" id="438033"/>
    <lineage>
        <taxon>Bacteria</taxon>
        <taxon>Bacillati</taxon>
        <taxon>Bacillota</taxon>
        <taxon>Clostridia</taxon>
        <taxon>Eubacteriales</taxon>
        <taxon>Oscillospiraceae</taxon>
        <taxon>Ruminococcus</taxon>
    </lineage>
</organism>
<dbReference type="PANTHER" id="PTHR34220">
    <property type="entry name" value="SENSOR HISTIDINE KINASE YPDA"/>
    <property type="match status" value="1"/>
</dbReference>
<accession>A0ABY5VCL7</accession>
<dbReference type="EC" id="2.7.13.3" evidence="2"/>
<dbReference type="RefSeq" id="WP_044983205.1">
    <property type="nucleotide sequence ID" value="NZ_CABLBR010000011.1"/>
</dbReference>
<dbReference type="Proteomes" id="UP001060164">
    <property type="component" value="Chromosome"/>
</dbReference>
<evidence type="ECO:0000256" key="4">
    <source>
        <dbReference type="ARBA" id="ARBA00023012"/>
    </source>
</evidence>
<evidence type="ECO:0000256" key="2">
    <source>
        <dbReference type="ARBA" id="ARBA00012438"/>
    </source>
</evidence>
<dbReference type="Pfam" id="PF02518">
    <property type="entry name" value="HATPase_c"/>
    <property type="match status" value="1"/>
</dbReference>
<protein>
    <recommendedName>
        <fullName evidence="2">histidine kinase</fullName>
        <ecNumber evidence="2">2.7.13.3</ecNumber>
    </recommendedName>
</protein>
<evidence type="ECO:0000256" key="5">
    <source>
        <dbReference type="SAM" id="Phobius"/>
    </source>
</evidence>
<dbReference type="InterPro" id="IPR010559">
    <property type="entry name" value="Sig_transdc_His_kin_internal"/>
</dbReference>
<evidence type="ECO:0000256" key="1">
    <source>
        <dbReference type="ARBA" id="ARBA00000085"/>
    </source>
</evidence>
<evidence type="ECO:0000256" key="3">
    <source>
        <dbReference type="ARBA" id="ARBA00022777"/>
    </source>
</evidence>
<name>A0ABY5VCL7_9FIRM</name>
<dbReference type="SMART" id="SM00387">
    <property type="entry name" value="HATPase_c"/>
    <property type="match status" value="1"/>
</dbReference>